<proteinExistence type="inferred from homology"/>
<dbReference type="FunFam" id="3.40.50.1100:FF:000007">
    <property type="entry name" value="L-threonine dehydratase catabolic TdcB"/>
    <property type="match status" value="1"/>
</dbReference>
<dbReference type="GO" id="GO:0009097">
    <property type="term" value="P:isoleucine biosynthetic process"/>
    <property type="evidence" value="ECO:0007669"/>
    <property type="project" value="UniProtKB-UniPathway"/>
</dbReference>
<dbReference type="NCBIfam" id="TIGR01127">
    <property type="entry name" value="ilvA_1Cterm"/>
    <property type="match status" value="1"/>
</dbReference>
<evidence type="ECO:0000256" key="3">
    <source>
        <dbReference type="ARBA" id="ARBA00010869"/>
    </source>
</evidence>
<reference evidence="10" key="1">
    <citation type="submission" date="2016-01" db="EMBL/GenBank/DDBJ databases">
        <authorList>
            <person name="Mitreva M."/>
            <person name="Pepin K.H."/>
            <person name="Mihindukulasuriya K.A."/>
            <person name="Fulton R."/>
            <person name="Fronick C."/>
            <person name="O'Laughlin M."/>
            <person name="Miner T."/>
            <person name="Herter B."/>
            <person name="Rosa B.A."/>
            <person name="Cordes M."/>
            <person name="Tomlinson C."/>
            <person name="Wollam A."/>
            <person name="Palsikar V.B."/>
            <person name="Mardis E.R."/>
            <person name="Wilson R.K."/>
        </authorList>
    </citation>
    <scope>NUCLEOTIDE SEQUENCE [LARGE SCALE GENOMIC DNA]</scope>
    <source>
        <strain evidence="10">CMW8396</strain>
    </source>
</reference>
<evidence type="ECO:0000256" key="6">
    <source>
        <dbReference type="ARBA" id="ARBA00022898"/>
    </source>
</evidence>
<dbReference type="CDD" id="cd04886">
    <property type="entry name" value="ACT_ThrD-II-like"/>
    <property type="match status" value="1"/>
</dbReference>
<evidence type="ECO:0000256" key="1">
    <source>
        <dbReference type="ARBA" id="ARBA00001933"/>
    </source>
</evidence>
<evidence type="ECO:0000256" key="2">
    <source>
        <dbReference type="ARBA" id="ARBA00004810"/>
    </source>
</evidence>
<evidence type="ECO:0000256" key="7">
    <source>
        <dbReference type="ARBA" id="ARBA00023239"/>
    </source>
</evidence>
<keyword evidence="6" id="KW-0663">Pyridoxal phosphate</keyword>
<comment type="pathway">
    <text evidence="2">Amino-acid biosynthesis; L-isoleucine biosynthesis; 2-oxobutanoate from L-threonine: step 1/1.</text>
</comment>
<dbReference type="InterPro" id="IPR036052">
    <property type="entry name" value="TrpB-like_PALP_sf"/>
</dbReference>
<dbReference type="Gene3D" id="3.30.70.260">
    <property type="match status" value="1"/>
</dbReference>
<dbReference type="EC" id="4.3.1.19" evidence="4"/>
<dbReference type="GO" id="GO:0003941">
    <property type="term" value="F:L-serine ammonia-lyase activity"/>
    <property type="evidence" value="ECO:0007669"/>
    <property type="project" value="TreeGrafter"/>
</dbReference>
<dbReference type="InterPro" id="IPR001926">
    <property type="entry name" value="TrpB-like_PALP"/>
</dbReference>
<organism evidence="9 10">
    <name type="scientific">Fusobacterium equinum</name>
    <dbReference type="NCBI Taxonomy" id="134605"/>
    <lineage>
        <taxon>Bacteria</taxon>
        <taxon>Fusobacteriati</taxon>
        <taxon>Fusobacteriota</taxon>
        <taxon>Fusobacteriia</taxon>
        <taxon>Fusobacteriales</taxon>
        <taxon>Fusobacteriaceae</taxon>
        <taxon>Fusobacterium</taxon>
    </lineage>
</organism>
<comment type="caution">
    <text evidence="9">The sequence shown here is derived from an EMBL/GenBank/DDBJ whole genome shotgun (WGS) entry which is preliminary data.</text>
</comment>
<sequence length="413" mass="44171">MMLFQKNKKERSNMVTLEKIQEAKSCIQDSVRKTPILNCPKLGAQTGNDVYFKLENLQQTGSFKLRGALNKIAHLSEEEKKCGVIASSAGNHAQGVALGATAKGIKSTIVMPAGAPLSKVRATREYGAEVVLHGAVYDNAYQKALEIQKETGAIFLHPFDDEEVIAGQGTIGLEILEQLPDVDAVLVPIGGGGILAGIATAIKSVKPEVKVIGVEAAGAASMTAALAKGECCDIENCSTIADGIAVRKVGYKTLELVKKYVDEVVTVTEDEIVQGIFYLLEKSKLVAEGAGASGVAALLAGKINLKGKKVCAVISGGNVDMNFIEKIVNKALVLNGQRHEITVYIPDKPGEMEKLTRVLHEQNANIIYISQTKYRASLAITEVKVDLVVECRDEAHQEEIHAALEKNGARIAK</sequence>
<comment type="cofactor">
    <cofactor evidence="1">
        <name>pyridoxal 5'-phosphate</name>
        <dbReference type="ChEBI" id="CHEBI:597326"/>
    </cofactor>
</comment>
<dbReference type="InterPro" id="IPR000634">
    <property type="entry name" value="Ser/Thr_deHydtase_PyrdxlP-BS"/>
</dbReference>
<dbReference type="SUPFAM" id="SSF55021">
    <property type="entry name" value="ACT-like"/>
    <property type="match status" value="1"/>
</dbReference>
<dbReference type="PATRIC" id="fig|134605.3.peg.1297"/>
<keyword evidence="10" id="KW-1185">Reference proteome</keyword>
<dbReference type="GO" id="GO:0004794">
    <property type="term" value="F:threonine deaminase activity"/>
    <property type="evidence" value="ECO:0007669"/>
    <property type="project" value="UniProtKB-EC"/>
</dbReference>
<keyword evidence="7 9" id="KW-0456">Lyase</keyword>
<dbReference type="UniPathway" id="UPA00047">
    <property type="reaction ID" value="UER00054"/>
</dbReference>
<comment type="similarity">
    <text evidence="3">Belongs to the serine/threonine dehydratase family.</text>
</comment>
<keyword evidence="5" id="KW-0100">Branched-chain amino acid biosynthesis</keyword>
<dbReference type="PROSITE" id="PS51671">
    <property type="entry name" value="ACT"/>
    <property type="match status" value="1"/>
</dbReference>
<dbReference type="InterPro" id="IPR005789">
    <property type="entry name" value="Thr_deHydtase_catblc"/>
</dbReference>
<dbReference type="InterPro" id="IPR044561">
    <property type="entry name" value="ACT_ThrD-II-like"/>
</dbReference>
<keyword evidence="5" id="KW-0412">Isoleucine biosynthesis</keyword>
<dbReference type="EMBL" id="LRPX01000069">
    <property type="protein sequence ID" value="KXA13410.1"/>
    <property type="molecule type" value="Genomic_DNA"/>
</dbReference>
<dbReference type="PROSITE" id="PS00165">
    <property type="entry name" value="DEHYDRATASE_SER_THR"/>
    <property type="match status" value="1"/>
</dbReference>
<dbReference type="InterPro" id="IPR002912">
    <property type="entry name" value="ACT_dom"/>
</dbReference>
<gene>
    <name evidence="9" type="ORF">HMPREF3206_01311</name>
</gene>
<dbReference type="GO" id="GO:0030170">
    <property type="term" value="F:pyridoxal phosphate binding"/>
    <property type="evidence" value="ECO:0007669"/>
    <property type="project" value="InterPro"/>
</dbReference>
<dbReference type="Pfam" id="PF00291">
    <property type="entry name" value="PALP"/>
    <property type="match status" value="1"/>
</dbReference>
<name>A0A133NAV3_9FUSO</name>
<dbReference type="Proteomes" id="UP000070617">
    <property type="component" value="Unassembled WGS sequence"/>
</dbReference>
<evidence type="ECO:0000259" key="8">
    <source>
        <dbReference type="PROSITE" id="PS51671"/>
    </source>
</evidence>
<feature type="domain" description="ACT" evidence="8">
    <location>
        <begin position="340"/>
        <end position="413"/>
    </location>
</feature>
<dbReference type="AlphaFoldDB" id="A0A133NAV3"/>
<accession>A0A133NAV3</accession>
<dbReference type="PANTHER" id="PTHR48078:SF6">
    <property type="entry name" value="L-THREONINE DEHYDRATASE CATABOLIC TDCB"/>
    <property type="match status" value="1"/>
</dbReference>
<dbReference type="SUPFAM" id="SSF53686">
    <property type="entry name" value="Tryptophan synthase beta subunit-like PLP-dependent enzymes"/>
    <property type="match status" value="1"/>
</dbReference>
<evidence type="ECO:0000313" key="9">
    <source>
        <dbReference type="EMBL" id="KXA13410.1"/>
    </source>
</evidence>
<dbReference type="InterPro" id="IPR045865">
    <property type="entry name" value="ACT-like_dom_sf"/>
</dbReference>
<dbReference type="PANTHER" id="PTHR48078">
    <property type="entry name" value="THREONINE DEHYDRATASE, MITOCHONDRIAL-RELATED"/>
    <property type="match status" value="1"/>
</dbReference>
<dbReference type="GO" id="GO:0006565">
    <property type="term" value="P:L-serine catabolic process"/>
    <property type="evidence" value="ECO:0007669"/>
    <property type="project" value="TreeGrafter"/>
</dbReference>
<keyword evidence="5" id="KW-0028">Amino-acid biosynthesis</keyword>
<evidence type="ECO:0000313" key="10">
    <source>
        <dbReference type="Proteomes" id="UP000070617"/>
    </source>
</evidence>
<dbReference type="GO" id="GO:0006567">
    <property type="term" value="P:L-threonine catabolic process"/>
    <property type="evidence" value="ECO:0007669"/>
    <property type="project" value="InterPro"/>
</dbReference>
<evidence type="ECO:0000256" key="4">
    <source>
        <dbReference type="ARBA" id="ARBA00012096"/>
    </source>
</evidence>
<evidence type="ECO:0000256" key="5">
    <source>
        <dbReference type="ARBA" id="ARBA00022624"/>
    </source>
</evidence>
<dbReference type="Gene3D" id="3.40.50.1100">
    <property type="match status" value="2"/>
</dbReference>
<dbReference type="STRING" id="134605.HMPREF3206_01311"/>
<protein>
    <recommendedName>
        <fullName evidence="4">threonine ammonia-lyase</fullName>
        <ecNumber evidence="4">4.3.1.19</ecNumber>
    </recommendedName>
</protein>
<dbReference type="InterPro" id="IPR050147">
    <property type="entry name" value="Ser/Thr_Dehydratase"/>
</dbReference>
<dbReference type="CDD" id="cd01562">
    <property type="entry name" value="Thr-dehyd"/>
    <property type="match status" value="1"/>
</dbReference>